<evidence type="ECO:0000256" key="1">
    <source>
        <dbReference type="ARBA" id="ARBA00008950"/>
    </source>
</evidence>
<keyword evidence="2 4" id="KW-0479">Metal-binding</keyword>
<dbReference type="InterPro" id="IPR020935">
    <property type="entry name" value="PdiEstase_YfcE_CS"/>
</dbReference>
<dbReference type="InterPro" id="IPR024654">
    <property type="entry name" value="Calcineurin-like_PHP_lpxH"/>
</dbReference>
<protein>
    <recommendedName>
        <fullName evidence="4">Phosphoesterase</fullName>
        <ecNumber evidence="4">3.1.4.-</ecNumber>
    </recommendedName>
</protein>
<evidence type="ECO:0000256" key="2">
    <source>
        <dbReference type="ARBA" id="ARBA00022723"/>
    </source>
</evidence>
<dbReference type="RefSeq" id="WP_094013494.1">
    <property type="nucleotide sequence ID" value="NZ_NMQW01000002.1"/>
</dbReference>
<reference evidence="6 7" key="1">
    <citation type="submission" date="2017-07" db="EMBL/GenBank/DDBJ databases">
        <title>Genome sequencing and assembly of Paenibacillus rigui.</title>
        <authorList>
            <person name="Mayilraj S."/>
        </authorList>
    </citation>
    <scope>NUCLEOTIDE SEQUENCE [LARGE SCALE GENOMIC DNA]</scope>
    <source>
        <strain evidence="6 7">JCM 16352</strain>
    </source>
</reference>
<dbReference type="InterPro" id="IPR029052">
    <property type="entry name" value="Metallo-depent_PP-like"/>
</dbReference>
<dbReference type="PANTHER" id="PTHR11124">
    <property type="entry name" value="VACUOLAR SORTING PROTEIN VPS29"/>
    <property type="match status" value="1"/>
</dbReference>
<dbReference type="Proteomes" id="UP000215509">
    <property type="component" value="Unassembled WGS sequence"/>
</dbReference>
<dbReference type="EC" id="3.1.4.-" evidence="4"/>
<dbReference type="GO" id="GO:0016787">
    <property type="term" value="F:hydrolase activity"/>
    <property type="evidence" value="ECO:0007669"/>
    <property type="project" value="UniProtKB-UniRule"/>
</dbReference>
<accession>A0A229UXN2</accession>
<dbReference type="EMBL" id="NMQW01000002">
    <property type="protein sequence ID" value="OXM88247.1"/>
    <property type="molecule type" value="Genomic_DNA"/>
</dbReference>
<comment type="caution">
    <text evidence="6">The sequence shown here is derived from an EMBL/GenBank/DDBJ whole genome shotgun (WGS) entry which is preliminary data.</text>
</comment>
<keyword evidence="7" id="KW-1185">Reference proteome</keyword>
<dbReference type="NCBIfam" id="TIGR00040">
    <property type="entry name" value="yfcE"/>
    <property type="match status" value="1"/>
</dbReference>
<keyword evidence="3" id="KW-0378">Hydrolase</keyword>
<dbReference type="AlphaFoldDB" id="A0A229UXN2"/>
<sequence length="168" mass="18646">MRLGIVSDTHMFGRAKQLPRELVEGLQGVDMILHAGDWIDAAVVSLFEQIAPTDGVAGNNDGTDIIQRFGRQKIVSLPGCRIGLIHGDGGRKTTLDRAIDAFREEEVDVIIFGHSHVPYQGTHRGVLVLNPGSPTDKRRQPRYSYALLEWEPSETPIQATLHYYDSKS</sequence>
<gene>
    <name evidence="6" type="ORF">CF651_01720</name>
</gene>
<dbReference type="SUPFAM" id="SSF56300">
    <property type="entry name" value="Metallo-dependent phosphatases"/>
    <property type="match status" value="1"/>
</dbReference>
<dbReference type="InterPro" id="IPR000979">
    <property type="entry name" value="Phosphodiesterase_MJ0936/Vps29"/>
</dbReference>
<dbReference type="PROSITE" id="PS01269">
    <property type="entry name" value="UPF0025"/>
    <property type="match status" value="1"/>
</dbReference>
<comment type="similarity">
    <text evidence="1 4">Belongs to the metallophosphoesterase superfamily. YfcE family.</text>
</comment>
<dbReference type="Pfam" id="PF12850">
    <property type="entry name" value="Metallophos_2"/>
    <property type="match status" value="1"/>
</dbReference>
<dbReference type="Gene3D" id="3.60.21.10">
    <property type="match status" value="1"/>
</dbReference>
<evidence type="ECO:0000313" key="6">
    <source>
        <dbReference type="EMBL" id="OXM88247.1"/>
    </source>
</evidence>
<feature type="domain" description="Calcineurin-like phosphoesterase" evidence="5">
    <location>
        <begin position="1"/>
        <end position="151"/>
    </location>
</feature>
<evidence type="ECO:0000259" key="5">
    <source>
        <dbReference type="Pfam" id="PF12850"/>
    </source>
</evidence>
<comment type="cofactor">
    <cofactor evidence="4">
        <name>a divalent metal cation</name>
        <dbReference type="ChEBI" id="CHEBI:60240"/>
    </cofactor>
</comment>
<name>A0A229UXN2_9BACL</name>
<evidence type="ECO:0000256" key="4">
    <source>
        <dbReference type="RuleBase" id="RU362039"/>
    </source>
</evidence>
<evidence type="ECO:0000256" key="3">
    <source>
        <dbReference type="ARBA" id="ARBA00022801"/>
    </source>
</evidence>
<evidence type="ECO:0000313" key="7">
    <source>
        <dbReference type="Proteomes" id="UP000215509"/>
    </source>
</evidence>
<organism evidence="6 7">
    <name type="scientific">Paenibacillus rigui</name>
    <dbReference type="NCBI Taxonomy" id="554312"/>
    <lineage>
        <taxon>Bacteria</taxon>
        <taxon>Bacillati</taxon>
        <taxon>Bacillota</taxon>
        <taxon>Bacilli</taxon>
        <taxon>Bacillales</taxon>
        <taxon>Paenibacillaceae</taxon>
        <taxon>Paenibacillus</taxon>
    </lineage>
</organism>
<proteinExistence type="inferred from homology"/>
<dbReference type="GO" id="GO:0046872">
    <property type="term" value="F:metal ion binding"/>
    <property type="evidence" value="ECO:0007669"/>
    <property type="project" value="UniProtKB-KW"/>
</dbReference>
<dbReference type="OrthoDB" id="9800565at2"/>